<dbReference type="EMBL" id="PVWQ01000008">
    <property type="protein sequence ID" value="RDW74485.1"/>
    <property type="molecule type" value="Genomic_DNA"/>
</dbReference>
<dbReference type="RefSeq" id="XP_026602253.1">
    <property type="nucleotide sequence ID" value="XM_026749163.1"/>
</dbReference>
<dbReference type="Proteomes" id="UP000256690">
    <property type="component" value="Unassembled WGS sequence"/>
</dbReference>
<keyword evidence="3" id="KW-1185">Reference proteome</keyword>
<dbReference type="GeneID" id="38117517"/>
<comment type="caution">
    <text evidence="2">The sequence shown here is derived from an EMBL/GenBank/DDBJ whole genome shotgun (WGS) entry which is preliminary data.</text>
</comment>
<evidence type="ECO:0000256" key="1">
    <source>
        <dbReference type="SAM" id="MobiDB-lite"/>
    </source>
</evidence>
<accession>A0A3D8RKB3</accession>
<feature type="region of interest" description="Disordered" evidence="1">
    <location>
        <begin position="39"/>
        <end position="64"/>
    </location>
</feature>
<organism evidence="2 3">
    <name type="scientific">Aspergillus mulundensis</name>
    <dbReference type="NCBI Taxonomy" id="1810919"/>
    <lineage>
        <taxon>Eukaryota</taxon>
        <taxon>Fungi</taxon>
        <taxon>Dikarya</taxon>
        <taxon>Ascomycota</taxon>
        <taxon>Pezizomycotina</taxon>
        <taxon>Eurotiomycetes</taxon>
        <taxon>Eurotiomycetidae</taxon>
        <taxon>Eurotiales</taxon>
        <taxon>Aspergillaceae</taxon>
        <taxon>Aspergillus</taxon>
        <taxon>Aspergillus subgen. Nidulantes</taxon>
    </lineage>
</organism>
<reference evidence="2 3" key="1">
    <citation type="journal article" date="2018" name="IMA Fungus">
        <title>IMA Genome-F 9: Draft genome sequence of Annulohypoxylon stygium, Aspergillus mulundensis, Berkeleyomyces basicola (syn. Thielaviopsis basicola), Ceratocystis smalleyi, two Cercospora beticola strains, Coleophoma cylindrospora, Fusarium fracticaudum, Phialophora cf. hyalina, and Morchella septimelata.</title>
        <authorList>
            <person name="Wingfield B.D."/>
            <person name="Bills G.F."/>
            <person name="Dong Y."/>
            <person name="Huang W."/>
            <person name="Nel W.J."/>
            <person name="Swalarsk-Parry B.S."/>
            <person name="Vaghefi N."/>
            <person name="Wilken P.M."/>
            <person name="An Z."/>
            <person name="de Beer Z.W."/>
            <person name="De Vos L."/>
            <person name="Chen L."/>
            <person name="Duong T.A."/>
            <person name="Gao Y."/>
            <person name="Hammerbacher A."/>
            <person name="Kikkert J.R."/>
            <person name="Li Y."/>
            <person name="Li H."/>
            <person name="Li K."/>
            <person name="Li Q."/>
            <person name="Liu X."/>
            <person name="Ma X."/>
            <person name="Naidoo K."/>
            <person name="Pethybridge S.J."/>
            <person name="Sun J."/>
            <person name="Steenkamp E.T."/>
            <person name="van der Nest M.A."/>
            <person name="van Wyk S."/>
            <person name="Wingfield M.J."/>
            <person name="Xiong C."/>
            <person name="Yue Q."/>
            <person name="Zhang X."/>
        </authorList>
    </citation>
    <scope>NUCLEOTIDE SEQUENCE [LARGE SCALE GENOMIC DNA]</scope>
    <source>
        <strain evidence="2 3">DSM 5745</strain>
    </source>
</reference>
<name>A0A3D8RKB3_9EURO</name>
<proteinExistence type="predicted"/>
<evidence type="ECO:0000313" key="3">
    <source>
        <dbReference type="Proteomes" id="UP000256690"/>
    </source>
</evidence>
<dbReference type="AlphaFoldDB" id="A0A3D8RKB3"/>
<feature type="compositionally biased region" description="Polar residues" evidence="1">
    <location>
        <begin position="39"/>
        <end position="57"/>
    </location>
</feature>
<protein>
    <submittedName>
        <fullName evidence="2">Uncharacterized protein</fullName>
    </submittedName>
</protein>
<evidence type="ECO:0000313" key="2">
    <source>
        <dbReference type="EMBL" id="RDW74485.1"/>
    </source>
</evidence>
<gene>
    <name evidence="2" type="ORF">DSM5745_07147</name>
</gene>
<sequence length="144" mass="16002">MVDPKAYTEVGFVWDDWTRTQPAFAQAGLEGKRRLSITDSSVAKNPENSSSWHNESQADAVPRAETIDGETYNVTKSIRGEDALACRRCLKLLELMHKDENEGIYTFAGEMALQSAYSRVVEVVLADANLKLLPQPAGMHTEKD</sequence>